<keyword evidence="5 7" id="KW-0012">Acyltransferase</keyword>
<evidence type="ECO:0000256" key="4">
    <source>
        <dbReference type="ARBA" id="ARBA00023098"/>
    </source>
</evidence>
<accession>A0A851GGE4</accession>
<keyword evidence="8" id="KW-1185">Reference proteome</keyword>
<evidence type="ECO:0000256" key="1">
    <source>
        <dbReference type="ARBA" id="ARBA00022516"/>
    </source>
</evidence>
<evidence type="ECO:0000313" key="7">
    <source>
        <dbReference type="EMBL" id="NWK56858.1"/>
    </source>
</evidence>
<organism evidence="7 8">
    <name type="scientific">Oceaniferula marina</name>
    <dbReference type="NCBI Taxonomy" id="2748318"/>
    <lineage>
        <taxon>Bacteria</taxon>
        <taxon>Pseudomonadati</taxon>
        <taxon>Verrucomicrobiota</taxon>
        <taxon>Verrucomicrobiia</taxon>
        <taxon>Verrucomicrobiales</taxon>
        <taxon>Verrucomicrobiaceae</taxon>
        <taxon>Oceaniferula</taxon>
    </lineage>
</organism>
<dbReference type="Pfam" id="PF00132">
    <property type="entry name" value="Hexapep"/>
    <property type="match status" value="2"/>
</dbReference>
<gene>
    <name evidence="7" type="primary">lpxA</name>
    <name evidence="7" type="ORF">HW115_14640</name>
</gene>
<dbReference type="PANTHER" id="PTHR43480:SF1">
    <property type="entry name" value="ACYL-[ACYL-CARRIER-PROTEIN]--UDP-N-ACETYLGLUCOSAMINE O-ACYLTRANSFERASE, MITOCHONDRIAL-RELATED"/>
    <property type="match status" value="1"/>
</dbReference>
<dbReference type="Proteomes" id="UP000557872">
    <property type="component" value="Unassembled WGS sequence"/>
</dbReference>
<keyword evidence="1" id="KW-0444">Lipid biosynthesis</keyword>
<dbReference type="InterPro" id="IPR037157">
    <property type="entry name" value="Acetyltransf_C_sf"/>
</dbReference>
<dbReference type="NCBIfam" id="NF003657">
    <property type="entry name" value="PRK05289.1"/>
    <property type="match status" value="1"/>
</dbReference>
<reference evidence="7 8" key="1">
    <citation type="submission" date="2020-07" db="EMBL/GenBank/DDBJ databases">
        <title>Roseicoccus Jingziensis gen. nov., sp. nov., isolated from coastal seawater.</title>
        <authorList>
            <person name="Feng X."/>
        </authorList>
    </citation>
    <scope>NUCLEOTIDE SEQUENCE [LARGE SCALE GENOMIC DNA]</scope>
    <source>
        <strain evidence="7 8">N1E253</strain>
    </source>
</reference>
<evidence type="ECO:0000313" key="8">
    <source>
        <dbReference type="Proteomes" id="UP000557872"/>
    </source>
</evidence>
<dbReference type="CDD" id="cd03351">
    <property type="entry name" value="LbH_UDP-GlcNAc_AT"/>
    <property type="match status" value="1"/>
</dbReference>
<protein>
    <submittedName>
        <fullName evidence="7">Acyl-ACP--UDP-N-acetylglucosamine O-acyltransferase</fullName>
        <ecNumber evidence="7">2.3.1.129</ecNumber>
    </submittedName>
</protein>
<proteinExistence type="predicted"/>
<dbReference type="GO" id="GO:0016020">
    <property type="term" value="C:membrane"/>
    <property type="evidence" value="ECO:0007669"/>
    <property type="project" value="GOC"/>
</dbReference>
<dbReference type="EMBL" id="JACBAZ010000006">
    <property type="protein sequence ID" value="NWK56858.1"/>
    <property type="molecule type" value="Genomic_DNA"/>
</dbReference>
<evidence type="ECO:0000256" key="2">
    <source>
        <dbReference type="ARBA" id="ARBA00022556"/>
    </source>
</evidence>
<dbReference type="Pfam" id="PF13720">
    <property type="entry name" value="Acetyltransf_11"/>
    <property type="match status" value="1"/>
</dbReference>
<dbReference type="PANTHER" id="PTHR43480">
    <property type="entry name" value="ACYL-[ACYL-CARRIER-PROTEIN]--UDP-N-ACETYLGLUCOSAMINE O-ACYLTRANSFERASE"/>
    <property type="match status" value="1"/>
</dbReference>
<keyword evidence="2" id="KW-0441">Lipid A biosynthesis</keyword>
<keyword evidence="4" id="KW-0443">Lipid metabolism</keyword>
<dbReference type="Gene3D" id="1.20.1180.10">
    <property type="entry name" value="Udp N-acetylglucosamine O-acyltransferase, C-terminal domain"/>
    <property type="match status" value="1"/>
</dbReference>
<evidence type="ECO:0000256" key="5">
    <source>
        <dbReference type="ARBA" id="ARBA00023315"/>
    </source>
</evidence>
<dbReference type="InterPro" id="IPR029098">
    <property type="entry name" value="Acetyltransf_C"/>
</dbReference>
<dbReference type="GO" id="GO:0009245">
    <property type="term" value="P:lipid A biosynthetic process"/>
    <property type="evidence" value="ECO:0007669"/>
    <property type="project" value="UniProtKB-KW"/>
</dbReference>
<feature type="domain" description="UDP N-acetylglucosamine O-acyltransferase C-terminal" evidence="6">
    <location>
        <begin position="176"/>
        <end position="255"/>
    </location>
</feature>
<dbReference type="EC" id="2.3.1.129" evidence="7"/>
<dbReference type="AlphaFoldDB" id="A0A851GGE4"/>
<dbReference type="PIRSF" id="PIRSF000456">
    <property type="entry name" value="UDP-GlcNAc_acltr"/>
    <property type="match status" value="1"/>
</dbReference>
<keyword evidence="3 7" id="KW-0808">Transferase</keyword>
<evidence type="ECO:0000256" key="3">
    <source>
        <dbReference type="ARBA" id="ARBA00022679"/>
    </source>
</evidence>
<dbReference type="GO" id="GO:0008780">
    <property type="term" value="F:acyl-[acyl-carrier-protein]-UDP-N-acetylglucosamine O-acyltransferase activity"/>
    <property type="evidence" value="ECO:0007669"/>
    <property type="project" value="UniProtKB-EC"/>
</dbReference>
<sequence length="258" mass="27855">MPKIHPRALVSERAEIAENVQIGPFAIIDAGVRIDSGCTIGPQAWITGRSILGRDNKIGCGSIIGDLPQDTSFDPETDSNVIIGDNNTIREYVTINRSTANGGSTVVGNDNFIMTGAHLAHDVTLGNHNILANNVLVAGHIQMGNHNFLGGGSGYHQFLHIGDYCMIQGNSAITRDVPPYCMAHGQNKLAGLNTIGLRRAGFNAEQRKEIKRAYKILFHNGGNLAESLAMAESELWPECAMRLINAVRTPSRKGVMTR</sequence>
<dbReference type="RefSeq" id="WP_178933689.1">
    <property type="nucleotide sequence ID" value="NZ_JACBAZ010000006.1"/>
</dbReference>
<dbReference type="InterPro" id="IPR001451">
    <property type="entry name" value="Hexapep"/>
</dbReference>
<evidence type="ECO:0000259" key="6">
    <source>
        <dbReference type="Pfam" id="PF13720"/>
    </source>
</evidence>
<dbReference type="InterPro" id="IPR011004">
    <property type="entry name" value="Trimer_LpxA-like_sf"/>
</dbReference>
<dbReference type="Gene3D" id="2.160.10.10">
    <property type="entry name" value="Hexapeptide repeat proteins"/>
    <property type="match status" value="1"/>
</dbReference>
<name>A0A851GGE4_9BACT</name>
<dbReference type="SUPFAM" id="SSF51161">
    <property type="entry name" value="Trimeric LpxA-like enzymes"/>
    <property type="match status" value="1"/>
</dbReference>
<comment type="caution">
    <text evidence="7">The sequence shown here is derived from an EMBL/GenBank/DDBJ whole genome shotgun (WGS) entry which is preliminary data.</text>
</comment>
<dbReference type="InterPro" id="IPR010137">
    <property type="entry name" value="Lipid_A_LpxA"/>
</dbReference>
<dbReference type="NCBIfam" id="TIGR01852">
    <property type="entry name" value="lipid_A_lpxA"/>
    <property type="match status" value="1"/>
</dbReference>